<keyword evidence="2" id="KW-1185">Reference proteome</keyword>
<protein>
    <submittedName>
        <fullName evidence="1">Uncharacterized protein</fullName>
    </submittedName>
</protein>
<dbReference type="Proteomes" id="UP000631576">
    <property type="component" value="Unassembled WGS sequence"/>
</dbReference>
<accession>A0ABR7GB82</accession>
<evidence type="ECO:0000313" key="1">
    <source>
        <dbReference type="EMBL" id="MBC5684698.1"/>
    </source>
</evidence>
<dbReference type="EMBL" id="JACOPE010000001">
    <property type="protein sequence ID" value="MBC5684698.1"/>
    <property type="molecule type" value="Genomic_DNA"/>
</dbReference>
<comment type="caution">
    <text evidence="1">The sequence shown here is derived from an EMBL/GenBank/DDBJ whole genome shotgun (WGS) entry which is preliminary data.</text>
</comment>
<proteinExistence type="predicted"/>
<gene>
    <name evidence="1" type="ORF">H8S40_14350</name>
</gene>
<name>A0ABR7GB82_9FIRM</name>
<dbReference type="RefSeq" id="WP_117989965.1">
    <property type="nucleotide sequence ID" value="NZ_JACOPE010000001.1"/>
</dbReference>
<evidence type="ECO:0000313" key="2">
    <source>
        <dbReference type="Proteomes" id="UP000631576"/>
    </source>
</evidence>
<organism evidence="1 2">
    <name type="scientific">Ruminococcus hominis</name>
    <dbReference type="NCBI Taxonomy" id="2763065"/>
    <lineage>
        <taxon>Bacteria</taxon>
        <taxon>Bacillati</taxon>
        <taxon>Bacillota</taxon>
        <taxon>Clostridia</taxon>
        <taxon>Eubacteriales</taxon>
        <taxon>Oscillospiraceae</taxon>
        <taxon>Ruminococcus</taxon>
    </lineage>
</organism>
<reference evidence="1 2" key="1">
    <citation type="submission" date="2020-08" db="EMBL/GenBank/DDBJ databases">
        <title>Genome public.</title>
        <authorList>
            <person name="Liu C."/>
            <person name="Sun Q."/>
        </authorList>
    </citation>
    <scope>NUCLEOTIDE SEQUENCE [LARGE SCALE GENOMIC DNA]</scope>
    <source>
        <strain evidence="1 2">NSJ-13</strain>
    </source>
</reference>
<sequence>MKYVSGDICYILEDNKYATKVKVMGRHGDECIVQRIGACGALRFKDHELFGTEEAALESRETTFAKVSPQLSMFPEGDNIPSIKIG</sequence>